<keyword evidence="5" id="KW-0418">Kinase</keyword>
<feature type="domain" description="PAC" evidence="10">
    <location>
        <begin position="79"/>
        <end position="134"/>
    </location>
</feature>
<evidence type="ECO:0000256" key="4">
    <source>
        <dbReference type="ARBA" id="ARBA00022679"/>
    </source>
</evidence>
<dbReference type="InterPro" id="IPR003594">
    <property type="entry name" value="HATPase_dom"/>
</dbReference>
<protein>
    <recommendedName>
        <fullName evidence="2">histidine kinase</fullName>
        <ecNumber evidence="2">2.7.13.3</ecNumber>
    </recommendedName>
</protein>
<dbReference type="SMART" id="SM00091">
    <property type="entry name" value="PAS"/>
    <property type="match status" value="1"/>
</dbReference>
<reference evidence="11 12" key="1">
    <citation type="submission" date="2020-01" db="EMBL/GenBank/DDBJ databases">
        <title>Natronorubrum sp. JWXQ-INN 674 isolated from Inner Mongolia Autonomous Region of China.</title>
        <authorList>
            <person name="Xue Q."/>
        </authorList>
    </citation>
    <scope>NUCLEOTIDE SEQUENCE [LARGE SCALE GENOMIC DNA]</scope>
    <source>
        <strain evidence="11 12">JWXQ-INN-674</strain>
    </source>
</reference>
<dbReference type="SMART" id="SM00388">
    <property type="entry name" value="HisKA"/>
    <property type="match status" value="1"/>
</dbReference>
<evidence type="ECO:0000256" key="2">
    <source>
        <dbReference type="ARBA" id="ARBA00012438"/>
    </source>
</evidence>
<keyword evidence="6" id="KW-0902">Two-component regulatory system</keyword>
<dbReference type="SMART" id="SM00387">
    <property type="entry name" value="HATPase_c"/>
    <property type="match status" value="1"/>
</dbReference>
<dbReference type="InterPro" id="IPR036890">
    <property type="entry name" value="HATPase_C_sf"/>
</dbReference>
<evidence type="ECO:0000256" key="1">
    <source>
        <dbReference type="ARBA" id="ARBA00000085"/>
    </source>
</evidence>
<dbReference type="Gene3D" id="3.30.565.10">
    <property type="entry name" value="Histidine kinase-like ATPase, C-terminal domain"/>
    <property type="match status" value="1"/>
</dbReference>
<comment type="caution">
    <text evidence="11">The sequence shown here is derived from an EMBL/GenBank/DDBJ whole genome shotgun (WGS) entry which is preliminary data.</text>
</comment>
<sequence length="361" mass="40705">MPDERLDKYRAICENIHDIAYIVDSDRQLTFVNSRFAEMADQPREQLEGTPLEQVAMSITDEASRVEFLDAVDRILEGEIRETKLEHPANSPVLGDHIAETRLTVYEPEGTPEGVIGTARDVTDRKASERQLQRERDRLDRFSGIVAHDLRNPLNVATGRLSLVRETCREEREQAQDKEQDQERGRNQEHLDAIETSLNRMSRIIDDMLHLSREGRDIGATEPIDPERVATAAWESIVVPEAEFELVRTDDHVGLVLGDADRLTRLFENLFRNAVEHDEEPASVRVELFEDGFAVEDTGPGIPEAERDRVFDSGYSISTDGTGYGLSIVRQIVDAHGWSIDVTDGDDGARFEITGIETVGR</sequence>
<dbReference type="SUPFAM" id="SSF55874">
    <property type="entry name" value="ATPase domain of HSP90 chaperone/DNA topoisomerase II/histidine kinase"/>
    <property type="match status" value="1"/>
</dbReference>
<dbReference type="EC" id="2.7.13.3" evidence="2"/>
<dbReference type="InterPro" id="IPR036097">
    <property type="entry name" value="HisK_dim/P_sf"/>
</dbReference>
<dbReference type="RefSeq" id="WP_160062202.1">
    <property type="nucleotide sequence ID" value="NZ_WUYX01000008.1"/>
</dbReference>
<dbReference type="InterPro" id="IPR004358">
    <property type="entry name" value="Sig_transdc_His_kin-like_C"/>
</dbReference>
<dbReference type="PROSITE" id="PS50109">
    <property type="entry name" value="HIS_KIN"/>
    <property type="match status" value="1"/>
</dbReference>
<evidence type="ECO:0000313" key="11">
    <source>
        <dbReference type="EMBL" id="MXV60852.1"/>
    </source>
</evidence>
<dbReference type="OrthoDB" id="8127at2157"/>
<feature type="domain" description="Histidine kinase" evidence="8">
    <location>
        <begin position="145"/>
        <end position="354"/>
    </location>
</feature>
<dbReference type="PRINTS" id="PR00344">
    <property type="entry name" value="BCTRLSENSOR"/>
</dbReference>
<dbReference type="PANTHER" id="PTHR43711">
    <property type="entry name" value="TWO-COMPONENT HISTIDINE KINASE"/>
    <property type="match status" value="1"/>
</dbReference>
<dbReference type="CDD" id="cd00082">
    <property type="entry name" value="HisKA"/>
    <property type="match status" value="1"/>
</dbReference>
<dbReference type="PANTHER" id="PTHR43711:SF1">
    <property type="entry name" value="HISTIDINE KINASE 1"/>
    <property type="match status" value="1"/>
</dbReference>
<dbReference type="InterPro" id="IPR013656">
    <property type="entry name" value="PAS_4"/>
</dbReference>
<dbReference type="NCBIfam" id="TIGR00229">
    <property type="entry name" value="sensory_box"/>
    <property type="match status" value="1"/>
</dbReference>
<evidence type="ECO:0000259" key="9">
    <source>
        <dbReference type="PROSITE" id="PS50112"/>
    </source>
</evidence>
<dbReference type="InterPro" id="IPR005467">
    <property type="entry name" value="His_kinase_dom"/>
</dbReference>
<dbReference type="AlphaFoldDB" id="A0A6B0VJ80"/>
<gene>
    <name evidence="11" type="ORF">GS429_01945</name>
</gene>
<feature type="coiled-coil region" evidence="7">
    <location>
        <begin position="161"/>
        <end position="188"/>
    </location>
</feature>
<proteinExistence type="predicted"/>
<dbReference type="InterPro" id="IPR000014">
    <property type="entry name" value="PAS"/>
</dbReference>
<dbReference type="GO" id="GO:0000155">
    <property type="term" value="F:phosphorelay sensor kinase activity"/>
    <property type="evidence" value="ECO:0007669"/>
    <property type="project" value="InterPro"/>
</dbReference>
<dbReference type="InterPro" id="IPR000700">
    <property type="entry name" value="PAS-assoc_C"/>
</dbReference>
<name>A0A6B0VJ80_9EURY</name>
<dbReference type="PROSITE" id="PS50113">
    <property type="entry name" value="PAC"/>
    <property type="match status" value="1"/>
</dbReference>
<dbReference type="EMBL" id="WUYX01000008">
    <property type="protein sequence ID" value="MXV60852.1"/>
    <property type="molecule type" value="Genomic_DNA"/>
</dbReference>
<comment type="catalytic activity">
    <reaction evidence="1">
        <text>ATP + protein L-histidine = ADP + protein N-phospho-L-histidine.</text>
        <dbReference type="EC" id="2.7.13.3"/>
    </reaction>
</comment>
<dbReference type="PROSITE" id="PS50112">
    <property type="entry name" value="PAS"/>
    <property type="match status" value="1"/>
</dbReference>
<accession>A0A6B0VJ80</accession>
<dbReference type="Gene3D" id="1.10.287.130">
    <property type="match status" value="1"/>
</dbReference>
<dbReference type="InterPro" id="IPR035965">
    <property type="entry name" value="PAS-like_dom_sf"/>
</dbReference>
<dbReference type="InterPro" id="IPR003661">
    <property type="entry name" value="HisK_dim/P_dom"/>
</dbReference>
<dbReference type="SUPFAM" id="SSF47384">
    <property type="entry name" value="Homodimeric domain of signal transducing histidine kinase"/>
    <property type="match status" value="1"/>
</dbReference>
<dbReference type="Gene3D" id="3.30.450.20">
    <property type="entry name" value="PAS domain"/>
    <property type="match status" value="1"/>
</dbReference>
<keyword evidence="3" id="KW-0597">Phosphoprotein</keyword>
<evidence type="ECO:0000256" key="5">
    <source>
        <dbReference type="ARBA" id="ARBA00022777"/>
    </source>
</evidence>
<evidence type="ECO:0000256" key="7">
    <source>
        <dbReference type="SAM" id="Coils"/>
    </source>
</evidence>
<dbReference type="Pfam" id="PF00512">
    <property type="entry name" value="HisKA"/>
    <property type="match status" value="1"/>
</dbReference>
<evidence type="ECO:0000256" key="3">
    <source>
        <dbReference type="ARBA" id="ARBA00022553"/>
    </source>
</evidence>
<dbReference type="Pfam" id="PF08448">
    <property type="entry name" value="PAS_4"/>
    <property type="match status" value="1"/>
</dbReference>
<evidence type="ECO:0000259" key="10">
    <source>
        <dbReference type="PROSITE" id="PS50113"/>
    </source>
</evidence>
<evidence type="ECO:0000256" key="6">
    <source>
        <dbReference type="ARBA" id="ARBA00023012"/>
    </source>
</evidence>
<dbReference type="SUPFAM" id="SSF55785">
    <property type="entry name" value="PYP-like sensor domain (PAS domain)"/>
    <property type="match status" value="1"/>
</dbReference>
<feature type="domain" description="PAS" evidence="9">
    <location>
        <begin position="5"/>
        <end position="79"/>
    </location>
</feature>
<evidence type="ECO:0000259" key="8">
    <source>
        <dbReference type="PROSITE" id="PS50109"/>
    </source>
</evidence>
<keyword evidence="7" id="KW-0175">Coiled coil</keyword>
<evidence type="ECO:0000313" key="12">
    <source>
        <dbReference type="Proteomes" id="UP000434101"/>
    </source>
</evidence>
<dbReference type="InterPro" id="IPR050736">
    <property type="entry name" value="Sensor_HK_Regulatory"/>
</dbReference>
<dbReference type="Proteomes" id="UP000434101">
    <property type="component" value="Unassembled WGS sequence"/>
</dbReference>
<organism evidence="11 12">
    <name type="scientific">Natronorubrum halalkaliphilum</name>
    <dbReference type="NCBI Taxonomy" id="2691917"/>
    <lineage>
        <taxon>Archaea</taxon>
        <taxon>Methanobacteriati</taxon>
        <taxon>Methanobacteriota</taxon>
        <taxon>Stenosarchaea group</taxon>
        <taxon>Halobacteria</taxon>
        <taxon>Halobacteriales</taxon>
        <taxon>Natrialbaceae</taxon>
        <taxon>Natronorubrum</taxon>
    </lineage>
</organism>
<keyword evidence="4" id="KW-0808">Transferase</keyword>
<dbReference type="CDD" id="cd00130">
    <property type="entry name" value="PAS"/>
    <property type="match status" value="1"/>
</dbReference>
<dbReference type="Pfam" id="PF02518">
    <property type="entry name" value="HATPase_c"/>
    <property type="match status" value="1"/>
</dbReference>
<keyword evidence="12" id="KW-1185">Reference proteome</keyword>